<evidence type="ECO:0000313" key="1">
    <source>
        <dbReference type="EMBL" id="KAF5935392.1"/>
    </source>
</evidence>
<dbReference type="AlphaFoldDB" id="A0A7J7G3U7"/>
<feature type="non-terminal residue" evidence="1">
    <location>
        <position position="1"/>
    </location>
</feature>
<accession>A0A7J7G3U7</accession>
<name>A0A7J7G3U7_CAMSI</name>
<dbReference type="Proteomes" id="UP000593564">
    <property type="component" value="Unassembled WGS sequence"/>
</dbReference>
<dbReference type="EMBL" id="JACBKZ010000013">
    <property type="protein sequence ID" value="KAF5935392.1"/>
    <property type="molecule type" value="Genomic_DNA"/>
</dbReference>
<comment type="caution">
    <text evidence="1">The sequence shown here is derived from an EMBL/GenBank/DDBJ whole genome shotgun (WGS) entry which is preliminary data.</text>
</comment>
<evidence type="ECO:0000313" key="2">
    <source>
        <dbReference type="Proteomes" id="UP000593564"/>
    </source>
</evidence>
<reference evidence="1 2" key="2">
    <citation type="submission" date="2020-07" db="EMBL/GenBank/DDBJ databases">
        <title>Genome assembly of wild tea tree DASZ reveals pedigree and selection history of tea varieties.</title>
        <authorList>
            <person name="Zhang W."/>
        </authorList>
    </citation>
    <scope>NUCLEOTIDE SEQUENCE [LARGE SCALE GENOMIC DNA]</scope>
    <source>
        <strain evidence="2">cv. G240</strain>
        <tissue evidence="1">Leaf</tissue>
    </source>
</reference>
<organism evidence="1 2">
    <name type="scientific">Camellia sinensis</name>
    <name type="common">Tea plant</name>
    <name type="synonym">Thea sinensis</name>
    <dbReference type="NCBI Taxonomy" id="4442"/>
    <lineage>
        <taxon>Eukaryota</taxon>
        <taxon>Viridiplantae</taxon>
        <taxon>Streptophyta</taxon>
        <taxon>Embryophyta</taxon>
        <taxon>Tracheophyta</taxon>
        <taxon>Spermatophyta</taxon>
        <taxon>Magnoliopsida</taxon>
        <taxon>eudicotyledons</taxon>
        <taxon>Gunneridae</taxon>
        <taxon>Pentapetalae</taxon>
        <taxon>asterids</taxon>
        <taxon>Ericales</taxon>
        <taxon>Theaceae</taxon>
        <taxon>Camellia</taxon>
    </lineage>
</organism>
<protein>
    <submittedName>
        <fullName evidence="1">Uncharacterized protein</fullName>
    </submittedName>
</protein>
<sequence length="101" mass="11300">AFNDIKDVNVELTAFTSKELVEDRHWSQVRRGPDPVTDVASRMPAVYFACHRVLSNIINKARRRSTLVPTRLPGFSPTRILDFGVGTGLAANLIRPIWLLG</sequence>
<keyword evidence="2" id="KW-1185">Reference proteome</keyword>
<proteinExistence type="predicted"/>
<gene>
    <name evidence="1" type="ORF">HYC85_026521</name>
</gene>
<reference evidence="2" key="1">
    <citation type="journal article" date="2020" name="Nat. Commun.">
        <title>Genome assembly of wild tea tree DASZ reveals pedigree and selection history of tea varieties.</title>
        <authorList>
            <person name="Zhang W."/>
            <person name="Zhang Y."/>
            <person name="Qiu H."/>
            <person name="Guo Y."/>
            <person name="Wan H."/>
            <person name="Zhang X."/>
            <person name="Scossa F."/>
            <person name="Alseekh S."/>
            <person name="Zhang Q."/>
            <person name="Wang P."/>
            <person name="Xu L."/>
            <person name="Schmidt M.H."/>
            <person name="Jia X."/>
            <person name="Li D."/>
            <person name="Zhu A."/>
            <person name="Guo F."/>
            <person name="Chen W."/>
            <person name="Ni D."/>
            <person name="Usadel B."/>
            <person name="Fernie A.R."/>
            <person name="Wen W."/>
        </authorList>
    </citation>
    <scope>NUCLEOTIDE SEQUENCE [LARGE SCALE GENOMIC DNA]</scope>
    <source>
        <strain evidence="2">cv. G240</strain>
    </source>
</reference>